<organism evidence="1 4">
    <name type="scientific">Labilibaculum euxinus</name>
    <dbReference type="NCBI Taxonomy" id="2686357"/>
    <lineage>
        <taxon>Bacteria</taxon>
        <taxon>Pseudomonadati</taxon>
        <taxon>Bacteroidota</taxon>
        <taxon>Bacteroidia</taxon>
        <taxon>Marinilabiliales</taxon>
        <taxon>Marinifilaceae</taxon>
        <taxon>Labilibaculum</taxon>
    </lineage>
</organism>
<dbReference type="EMBL" id="QTZN02000098">
    <property type="protein sequence ID" value="MVB09337.1"/>
    <property type="molecule type" value="Genomic_DNA"/>
</dbReference>
<comment type="caution">
    <text evidence="1">The sequence shown here is derived from an EMBL/GenBank/DDBJ whole genome shotgun (WGS) entry which is preliminary data.</text>
</comment>
<dbReference type="OrthoDB" id="1234596at2"/>
<evidence type="ECO:0000313" key="4">
    <source>
        <dbReference type="Proteomes" id="UP000462449"/>
    </source>
</evidence>
<evidence type="ECO:0000313" key="3">
    <source>
        <dbReference type="Proteomes" id="UP000285951"/>
    </source>
</evidence>
<sequence>MIYHYTSIDTLALILSTKKIRFTRLDKVDDVLESSLLKESHYVFVSCWTQTKTENISLWNMYAKNMKGVRLSFPSNPFKKYSLKKGKYGIMSVLQDILDSPITIEEMFNEKYFIFPLIEKTDFFKSVTYLNDTDLESTYEDIIARKKDGITLYTEKFGFLKHERWQFQDECRFALKITPPYIDARNLIKVIDSNTLPPFEYFDLDIDPNELSKIEVKLGPHCSDSDEIIVNSLLDSHGINQVCEESNLKGIIRK</sequence>
<name>A0A7M4DBV3_9BACT</name>
<protein>
    <submittedName>
        <fullName evidence="1">DUF2971 domain-containing protein</fullName>
    </submittedName>
</protein>
<reference evidence="1 4" key="2">
    <citation type="submission" date="2019-12" db="EMBL/GenBank/DDBJ databases">
        <title>Draft genome sequence of Labilibaculum sp. strain 44 isolated from deep waters of Black Sea.</title>
        <authorList>
            <person name="Yadav S."/>
            <person name="Villanueva L."/>
        </authorList>
    </citation>
    <scope>NUCLEOTIDE SEQUENCE [LARGE SCALE GENOMIC DNA]</scope>
    <source>
        <strain evidence="1 4">44</strain>
    </source>
</reference>
<dbReference type="RefSeq" id="WP_156197451.1">
    <property type="nucleotide sequence ID" value="NZ_QTZN02000098.1"/>
</dbReference>
<dbReference type="Proteomes" id="UP000462449">
    <property type="component" value="Unassembled WGS sequence"/>
</dbReference>
<reference evidence="2 3" key="1">
    <citation type="submission" date="2019-11" db="EMBL/GenBank/DDBJ databases">
        <title>Draft genome sequence of Labilibaculum sp. strain SYP isolated from Black Sea.</title>
        <authorList>
            <person name="Yadav S."/>
            <person name="Villanueva L."/>
        </authorList>
    </citation>
    <scope>NUCLEOTIDE SEQUENCE [LARGE SCALE GENOMIC DNA]</scope>
    <source>
        <strain evidence="2 3">44</strain>
    </source>
</reference>
<gene>
    <name evidence="2" type="ORF">DWB62_020240</name>
    <name evidence="1" type="ORF">GNY23_20240</name>
</gene>
<accession>A0A7M4DBV3</accession>
<dbReference type="AlphaFoldDB" id="A0A7M4DBV3"/>
<evidence type="ECO:0000313" key="2">
    <source>
        <dbReference type="EMBL" id="MVB09337.1"/>
    </source>
</evidence>
<keyword evidence="3" id="KW-1185">Reference proteome</keyword>
<proteinExistence type="predicted"/>
<dbReference type="Proteomes" id="UP000285951">
    <property type="component" value="Unassembled WGS sequence"/>
</dbReference>
<evidence type="ECO:0000313" key="1">
    <source>
        <dbReference type="EMBL" id="MUP40132.1"/>
    </source>
</evidence>
<dbReference type="EMBL" id="WOTW01000098">
    <property type="protein sequence ID" value="MUP40132.1"/>
    <property type="molecule type" value="Genomic_DNA"/>
</dbReference>